<dbReference type="GO" id="GO:0015171">
    <property type="term" value="F:amino acid transmembrane transporter activity"/>
    <property type="evidence" value="ECO:0000318"/>
    <property type="project" value="GO_Central"/>
</dbReference>
<feature type="transmembrane region" description="Helical" evidence="7">
    <location>
        <begin position="192"/>
        <end position="213"/>
    </location>
</feature>
<evidence type="ECO:0000256" key="7">
    <source>
        <dbReference type="SAM" id="Phobius"/>
    </source>
</evidence>
<protein>
    <recommendedName>
        <fullName evidence="8">Amino acid transporter transmembrane domain-containing protein</fullName>
    </recommendedName>
</protein>
<feature type="transmembrane region" description="Helical" evidence="7">
    <location>
        <begin position="414"/>
        <end position="432"/>
    </location>
</feature>
<feature type="transmembrane region" description="Helical" evidence="7">
    <location>
        <begin position="453"/>
        <end position="474"/>
    </location>
</feature>
<evidence type="ECO:0000256" key="6">
    <source>
        <dbReference type="ARBA" id="ARBA00023136"/>
    </source>
</evidence>
<dbReference type="OMA" id="QTECYRT"/>
<keyword evidence="10" id="KW-1185">Reference proteome</keyword>
<proteinExistence type="predicted"/>
<keyword evidence="2" id="KW-0813">Transport</keyword>
<dbReference type="Pfam" id="PF01490">
    <property type="entry name" value="Aa_trans"/>
    <property type="match status" value="1"/>
</dbReference>
<evidence type="ECO:0000256" key="2">
    <source>
        <dbReference type="ARBA" id="ARBA00022448"/>
    </source>
</evidence>
<keyword evidence="5 7" id="KW-1133">Transmembrane helix</keyword>
<dbReference type="HOGENOM" id="CLU_031247_4_1_1"/>
<keyword evidence="6 7" id="KW-0472">Membrane</keyword>
<dbReference type="InterPro" id="IPR013057">
    <property type="entry name" value="AA_transpt_TM"/>
</dbReference>
<feature type="transmembrane region" description="Helical" evidence="7">
    <location>
        <begin position="71"/>
        <end position="91"/>
    </location>
</feature>
<feature type="transmembrane region" description="Helical" evidence="7">
    <location>
        <begin position="244"/>
        <end position="265"/>
    </location>
</feature>
<evidence type="ECO:0000256" key="1">
    <source>
        <dbReference type="ARBA" id="ARBA00004370"/>
    </source>
</evidence>
<sequence length="485" mass="52542">MTAGLDSSLPNGAEASIDMRFHGGAGGSEKQVERTGNVCTASAHVITAVIGSGVLSLAWSIAQFGWVPGPAILFIFSIVTFYASLLLADCYRSPDPAFGKRNTTYIDAVKNILGGRQEWFCGLAQYGNLIGATIGYTITSGKSMVAISKGHCLRHNRHLSNPSSCNIHDGRYLLVFGAAQLLFSQIPDIHQIWWLSIVASIMSFSYSFVGLGLSAGQAVHGTQGTAFGIGIGPGPHSVSSADKVWGILQALGNIAFAYSFSSILIEIQDTLKSPPSENVSMKRATSIGVLVTTIFYMAVGCVGYAAFGNDAPGNLLTGFAHSKLFWLVDFANICIIIHLVGGYQVYAQPVFALGEWYASQKWPKSSLVNREYSVTVLTPRIGVFRFTIFKLFWRTLFVLFTTIVSLVFPFFNAVIGLVGAITFWPLTVYFPVEMYSKQSGVRRWSCKAMALQSLSFVCFLVSLSAAVGSVQGIISSSRRYKPFEF</sequence>
<feature type="transmembrane region" description="Helical" evidence="7">
    <location>
        <begin position="391"/>
        <end position="408"/>
    </location>
</feature>
<evidence type="ECO:0000259" key="8">
    <source>
        <dbReference type="Pfam" id="PF01490"/>
    </source>
</evidence>
<dbReference type="eggNOG" id="KOG1303">
    <property type="taxonomic scope" value="Eukaryota"/>
</dbReference>
<gene>
    <name evidence="9" type="ORF">SELMODRAFT_417350</name>
</gene>
<accession>D8S1Y2</accession>
<dbReference type="STRING" id="88036.D8S1Y2"/>
<dbReference type="GO" id="GO:0016020">
    <property type="term" value="C:membrane"/>
    <property type="evidence" value="ECO:0000318"/>
    <property type="project" value="GO_Central"/>
</dbReference>
<feature type="transmembrane region" description="Helical" evidence="7">
    <location>
        <begin position="38"/>
        <end position="59"/>
    </location>
</feature>
<name>D8S1Y2_SELML</name>
<comment type="subcellular location">
    <subcellularLocation>
        <location evidence="1">Membrane</location>
    </subcellularLocation>
</comment>
<dbReference type="GO" id="GO:0003333">
    <property type="term" value="P:amino acid transmembrane transport"/>
    <property type="evidence" value="ECO:0000318"/>
    <property type="project" value="GO_Central"/>
</dbReference>
<reference evidence="9 10" key="1">
    <citation type="journal article" date="2011" name="Science">
        <title>The Selaginella genome identifies genetic changes associated with the evolution of vascular plants.</title>
        <authorList>
            <person name="Banks J.A."/>
            <person name="Nishiyama T."/>
            <person name="Hasebe M."/>
            <person name="Bowman J.L."/>
            <person name="Gribskov M."/>
            <person name="dePamphilis C."/>
            <person name="Albert V.A."/>
            <person name="Aono N."/>
            <person name="Aoyama T."/>
            <person name="Ambrose B.A."/>
            <person name="Ashton N.W."/>
            <person name="Axtell M.J."/>
            <person name="Barker E."/>
            <person name="Barker M.S."/>
            <person name="Bennetzen J.L."/>
            <person name="Bonawitz N.D."/>
            <person name="Chapple C."/>
            <person name="Cheng C."/>
            <person name="Correa L.G."/>
            <person name="Dacre M."/>
            <person name="DeBarry J."/>
            <person name="Dreyer I."/>
            <person name="Elias M."/>
            <person name="Engstrom E.M."/>
            <person name="Estelle M."/>
            <person name="Feng L."/>
            <person name="Finet C."/>
            <person name="Floyd S.K."/>
            <person name="Frommer W.B."/>
            <person name="Fujita T."/>
            <person name="Gramzow L."/>
            <person name="Gutensohn M."/>
            <person name="Harholt J."/>
            <person name="Hattori M."/>
            <person name="Heyl A."/>
            <person name="Hirai T."/>
            <person name="Hiwatashi Y."/>
            <person name="Ishikawa M."/>
            <person name="Iwata M."/>
            <person name="Karol K.G."/>
            <person name="Koehler B."/>
            <person name="Kolukisaoglu U."/>
            <person name="Kubo M."/>
            <person name="Kurata T."/>
            <person name="Lalonde S."/>
            <person name="Li K."/>
            <person name="Li Y."/>
            <person name="Litt A."/>
            <person name="Lyons E."/>
            <person name="Manning G."/>
            <person name="Maruyama T."/>
            <person name="Michael T.P."/>
            <person name="Mikami K."/>
            <person name="Miyazaki S."/>
            <person name="Morinaga S."/>
            <person name="Murata T."/>
            <person name="Mueller-Roeber B."/>
            <person name="Nelson D.R."/>
            <person name="Obara M."/>
            <person name="Oguri Y."/>
            <person name="Olmstead R.G."/>
            <person name="Onodera N."/>
            <person name="Petersen B.L."/>
            <person name="Pils B."/>
            <person name="Prigge M."/>
            <person name="Rensing S.A."/>
            <person name="Riano-Pachon D.M."/>
            <person name="Roberts A.W."/>
            <person name="Sato Y."/>
            <person name="Scheller H.V."/>
            <person name="Schulz B."/>
            <person name="Schulz C."/>
            <person name="Shakirov E.V."/>
            <person name="Shibagaki N."/>
            <person name="Shinohara N."/>
            <person name="Shippen D.E."/>
            <person name="Soerensen I."/>
            <person name="Sotooka R."/>
            <person name="Sugimoto N."/>
            <person name="Sugita M."/>
            <person name="Sumikawa N."/>
            <person name="Tanurdzic M."/>
            <person name="Theissen G."/>
            <person name="Ulvskov P."/>
            <person name="Wakazuki S."/>
            <person name="Weng J.K."/>
            <person name="Willats W.W."/>
            <person name="Wipf D."/>
            <person name="Wolf P.G."/>
            <person name="Yang L."/>
            <person name="Zimmer A.D."/>
            <person name="Zhu Q."/>
            <person name="Mitros T."/>
            <person name="Hellsten U."/>
            <person name="Loque D."/>
            <person name="Otillar R."/>
            <person name="Salamov A."/>
            <person name="Schmutz J."/>
            <person name="Shapiro H."/>
            <person name="Lindquist E."/>
            <person name="Lucas S."/>
            <person name="Rokhsar D."/>
            <person name="Grigoriev I.V."/>
        </authorList>
    </citation>
    <scope>NUCLEOTIDE SEQUENCE [LARGE SCALE GENOMIC DNA]</scope>
</reference>
<dbReference type="EMBL" id="GL377599">
    <property type="protein sequence ID" value="EFJ21366.1"/>
    <property type="molecule type" value="Genomic_DNA"/>
</dbReference>
<feature type="domain" description="Amino acid transporter transmembrane" evidence="8">
    <location>
        <begin position="35"/>
        <end position="474"/>
    </location>
</feature>
<evidence type="ECO:0000313" key="9">
    <source>
        <dbReference type="EMBL" id="EFJ21366.1"/>
    </source>
</evidence>
<organism evidence="10">
    <name type="scientific">Selaginella moellendorffii</name>
    <name type="common">Spikemoss</name>
    <dbReference type="NCBI Taxonomy" id="88036"/>
    <lineage>
        <taxon>Eukaryota</taxon>
        <taxon>Viridiplantae</taxon>
        <taxon>Streptophyta</taxon>
        <taxon>Embryophyta</taxon>
        <taxon>Tracheophyta</taxon>
        <taxon>Lycopodiopsida</taxon>
        <taxon>Selaginellales</taxon>
        <taxon>Selaginellaceae</taxon>
        <taxon>Selaginella</taxon>
    </lineage>
</organism>
<evidence type="ECO:0000313" key="10">
    <source>
        <dbReference type="Proteomes" id="UP000001514"/>
    </source>
</evidence>
<feature type="transmembrane region" description="Helical" evidence="7">
    <location>
        <begin position="326"/>
        <end position="346"/>
    </location>
</feature>
<keyword evidence="4" id="KW-0029">Amino-acid transport</keyword>
<evidence type="ECO:0000256" key="3">
    <source>
        <dbReference type="ARBA" id="ARBA00022692"/>
    </source>
</evidence>
<dbReference type="OrthoDB" id="40134at2759"/>
<evidence type="ECO:0000256" key="5">
    <source>
        <dbReference type="ARBA" id="ARBA00022989"/>
    </source>
</evidence>
<evidence type="ECO:0000256" key="4">
    <source>
        <dbReference type="ARBA" id="ARBA00022970"/>
    </source>
</evidence>
<keyword evidence="3 7" id="KW-0812">Transmembrane</keyword>
<dbReference type="KEGG" id="smo:SELMODRAFT_417350"/>
<feature type="transmembrane region" description="Helical" evidence="7">
    <location>
        <begin position="286"/>
        <end position="306"/>
    </location>
</feature>
<dbReference type="PANTHER" id="PTHR48017">
    <property type="entry name" value="OS05G0424000 PROTEIN-RELATED"/>
    <property type="match status" value="1"/>
</dbReference>
<dbReference type="InParanoid" id="D8S1Y2"/>
<dbReference type="Gramene" id="EFJ21366">
    <property type="protein sequence ID" value="EFJ21366"/>
    <property type="gene ID" value="SELMODRAFT_417350"/>
</dbReference>
<dbReference type="Proteomes" id="UP000001514">
    <property type="component" value="Unassembled WGS sequence"/>
</dbReference>
<dbReference type="AlphaFoldDB" id="D8S1Y2"/>